<keyword evidence="3" id="KW-0031">Aminopeptidase</keyword>
<protein>
    <submittedName>
        <fullName evidence="2">M24 family metallopeptidase</fullName>
    </submittedName>
    <submittedName>
        <fullName evidence="3">Xaa-Pro aminopeptidase</fullName>
    </submittedName>
</protein>
<dbReference type="GO" id="GO:0004177">
    <property type="term" value="F:aminopeptidase activity"/>
    <property type="evidence" value="ECO:0007669"/>
    <property type="project" value="UniProtKB-KW"/>
</dbReference>
<organism evidence="3 4">
    <name type="scientific">Halopelagius longus</name>
    <dbReference type="NCBI Taxonomy" id="1236180"/>
    <lineage>
        <taxon>Archaea</taxon>
        <taxon>Methanobacteriati</taxon>
        <taxon>Methanobacteriota</taxon>
        <taxon>Stenosarchaea group</taxon>
        <taxon>Halobacteria</taxon>
        <taxon>Halobacteriales</taxon>
        <taxon>Haloferacaceae</taxon>
    </lineage>
</organism>
<name>A0A1H1FMP7_9EURY</name>
<dbReference type="Proteomes" id="UP000255421">
    <property type="component" value="Unassembled WGS sequence"/>
</dbReference>
<keyword evidence="5" id="KW-1185">Reference proteome</keyword>
<dbReference type="AlphaFoldDB" id="A0A1H1FMP7"/>
<gene>
    <name evidence="2" type="ORF">DWB78_15450</name>
    <name evidence="3" type="ORF">SAMN05216278_3299</name>
</gene>
<dbReference type="RefSeq" id="WP_092538794.1">
    <property type="nucleotide sequence ID" value="NZ_FNKQ01000004.1"/>
</dbReference>
<dbReference type="PANTHER" id="PTHR46112:SF2">
    <property type="entry name" value="XAA-PRO AMINOPEPTIDASE P-RELATED"/>
    <property type="match status" value="1"/>
</dbReference>
<evidence type="ECO:0000313" key="2">
    <source>
        <dbReference type="EMBL" id="RDI70026.1"/>
    </source>
</evidence>
<evidence type="ECO:0000313" key="3">
    <source>
        <dbReference type="EMBL" id="SDR02164.1"/>
    </source>
</evidence>
<reference evidence="2 5" key="3">
    <citation type="submission" date="2018-07" db="EMBL/GenBank/DDBJ databases">
        <title>Genome sequence of extremly halophilic archaeon Halopelagius longus strain BC12-B1.</title>
        <authorList>
            <person name="Zhang X."/>
        </authorList>
    </citation>
    <scope>NUCLEOTIDE SEQUENCE [LARGE SCALE GENOMIC DNA]</scope>
    <source>
        <strain evidence="2 5">BC12-B1</strain>
    </source>
</reference>
<evidence type="ECO:0000313" key="4">
    <source>
        <dbReference type="Proteomes" id="UP000199289"/>
    </source>
</evidence>
<evidence type="ECO:0000259" key="1">
    <source>
        <dbReference type="Pfam" id="PF00557"/>
    </source>
</evidence>
<dbReference type="InterPro" id="IPR036005">
    <property type="entry name" value="Creatinase/aminopeptidase-like"/>
</dbReference>
<dbReference type="PANTHER" id="PTHR46112">
    <property type="entry name" value="AMINOPEPTIDASE"/>
    <property type="match status" value="1"/>
</dbReference>
<dbReference type="CDD" id="cd01066">
    <property type="entry name" value="APP_MetAP"/>
    <property type="match status" value="1"/>
</dbReference>
<dbReference type="EMBL" id="FNKQ01000004">
    <property type="protein sequence ID" value="SDR02164.1"/>
    <property type="molecule type" value="Genomic_DNA"/>
</dbReference>
<dbReference type="SUPFAM" id="SSF55920">
    <property type="entry name" value="Creatinase/aminopeptidase"/>
    <property type="match status" value="1"/>
</dbReference>
<dbReference type="InterPro" id="IPR050659">
    <property type="entry name" value="Peptidase_M24B"/>
</dbReference>
<sequence>MTAVRDQKLTRLDEFMAERGLTELWFLRPANFAWVTDGGNSTVDRAADAGVAALGYDGDAVRALTSNNEADRFREEELPSGVPVETFEWHESSLAEAVARASADSAGADVPTVPGLDPIDASRLRLPFTDPDRRVLERAGRATADAVETVARNVSPDDTERAAAGRLREELWRRGLESPVVLVGGAERSQRHRHFTPTDEPLGEYALLTVVAVERGVNIAVTRTVDFDAPSWLRERHDDASRVAATAMAATREAATTEDGAAGDVFGEIQRAYAAVGREDEWRRHHQGGAIGFESREWTATPSADAPVEAPAPYAWNPTVQGAKTEDTVLVSSGGVDVVTDTGSWPTAEYEAVDSDLRIDLPVPLSR</sequence>
<accession>A0A1H1FMP7</accession>
<reference evidence="4" key="2">
    <citation type="submission" date="2016-10" db="EMBL/GenBank/DDBJ databases">
        <authorList>
            <person name="Varghese N."/>
            <person name="Submissions S."/>
        </authorList>
    </citation>
    <scope>NUCLEOTIDE SEQUENCE [LARGE SCALE GENOMIC DNA]</scope>
    <source>
        <strain evidence="4">CGMCC 1.12397</strain>
    </source>
</reference>
<evidence type="ECO:0000313" key="5">
    <source>
        <dbReference type="Proteomes" id="UP000255421"/>
    </source>
</evidence>
<dbReference type="Pfam" id="PF00557">
    <property type="entry name" value="Peptidase_M24"/>
    <property type="match status" value="1"/>
</dbReference>
<dbReference type="InterPro" id="IPR000994">
    <property type="entry name" value="Pept_M24"/>
</dbReference>
<keyword evidence="3" id="KW-0645">Protease</keyword>
<reference evidence="3" key="1">
    <citation type="submission" date="2016-10" db="EMBL/GenBank/DDBJ databases">
        <authorList>
            <person name="de Groot N.N."/>
        </authorList>
    </citation>
    <scope>NUCLEOTIDE SEQUENCE [LARGE SCALE GENOMIC DNA]</scope>
    <source>
        <strain evidence="3">CGMCC 1.12397</strain>
    </source>
</reference>
<proteinExistence type="predicted"/>
<dbReference type="Proteomes" id="UP000199289">
    <property type="component" value="Unassembled WGS sequence"/>
</dbReference>
<dbReference type="EMBL" id="QQST01000002">
    <property type="protein sequence ID" value="RDI70026.1"/>
    <property type="molecule type" value="Genomic_DNA"/>
</dbReference>
<feature type="domain" description="Peptidase M24" evidence="1">
    <location>
        <begin position="136"/>
        <end position="332"/>
    </location>
</feature>
<dbReference type="Gene3D" id="3.90.230.10">
    <property type="entry name" value="Creatinase/methionine aminopeptidase superfamily"/>
    <property type="match status" value="1"/>
</dbReference>
<dbReference type="OrthoDB" id="202529at2157"/>
<keyword evidence="3" id="KW-0378">Hydrolase</keyword>